<dbReference type="PANTHER" id="PTHR46609">
    <property type="entry name" value="EXONUCLEASE, PHAGE-TYPE/RECB, C-TERMINAL DOMAIN-CONTAINING PROTEIN"/>
    <property type="match status" value="1"/>
</dbReference>
<organism evidence="5 6">
    <name type="scientific">Acropora cervicornis</name>
    <name type="common">Staghorn coral</name>
    <dbReference type="NCBI Taxonomy" id="6130"/>
    <lineage>
        <taxon>Eukaryota</taxon>
        <taxon>Metazoa</taxon>
        <taxon>Cnidaria</taxon>
        <taxon>Anthozoa</taxon>
        <taxon>Hexacorallia</taxon>
        <taxon>Scleractinia</taxon>
        <taxon>Astrocoeniina</taxon>
        <taxon>Acroporidae</taxon>
        <taxon>Acropora</taxon>
    </lineage>
</organism>
<evidence type="ECO:0000313" key="6">
    <source>
        <dbReference type="Proteomes" id="UP001249851"/>
    </source>
</evidence>
<keyword evidence="1" id="KW-0863">Zinc-finger</keyword>
<dbReference type="PANTHER" id="PTHR46609:SF6">
    <property type="entry name" value="EXONUCLEASE, PHAGE-TYPE_RECB, C-TERMINAL DOMAIN-CONTAINING PROTEIN-RELATED"/>
    <property type="match status" value="1"/>
</dbReference>
<dbReference type="GO" id="GO:0003676">
    <property type="term" value="F:nucleic acid binding"/>
    <property type="evidence" value="ECO:0007669"/>
    <property type="project" value="InterPro"/>
</dbReference>
<feature type="domain" description="CCHC-type" evidence="3">
    <location>
        <begin position="1402"/>
        <end position="1418"/>
    </location>
</feature>
<dbReference type="Gene3D" id="3.90.320.10">
    <property type="match status" value="1"/>
</dbReference>
<accession>A0AAD9QNN8</accession>
<comment type="caution">
    <text evidence="5">The sequence shown here is derived from an EMBL/GenBank/DDBJ whole genome shotgun (WGS) entry which is preliminary data.</text>
</comment>
<evidence type="ECO:0000259" key="3">
    <source>
        <dbReference type="PROSITE" id="PS50158"/>
    </source>
</evidence>
<reference evidence="5" key="1">
    <citation type="journal article" date="2023" name="G3 (Bethesda)">
        <title>Whole genome assembly and annotation of the endangered Caribbean coral Acropora cervicornis.</title>
        <authorList>
            <person name="Selwyn J.D."/>
            <person name="Vollmer S.V."/>
        </authorList>
    </citation>
    <scope>NUCLEOTIDE SEQUENCE</scope>
    <source>
        <strain evidence="5">K2</strain>
    </source>
</reference>
<evidence type="ECO:0000256" key="1">
    <source>
        <dbReference type="PROSITE-ProRule" id="PRU00047"/>
    </source>
</evidence>
<dbReference type="Pfam" id="PF00098">
    <property type="entry name" value="zf-CCHC"/>
    <property type="match status" value="1"/>
</dbReference>
<feature type="domain" description="USP" evidence="4">
    <location>
        <begin position="1780"/>
        <end position="2069"/>
    </location>
</feature>
<name>A0AAD9QNN8_ACRCE</name>
<dbReference type="SMART" id="SM00343">
    <property type="entry name" value="ZnF_C2HC"/>
    <property type="match status" value="2"/>
</dbReference>
<evidence type="ECO:0000313" key="5">
    <source>
        <dbReference type="EMBL" id="KAK2564510.1"/>
    </source>
</evidence>
<dbReference type="InterPro" id="IPR011335">
    <property type="entry name" value="Restrct_endonuc-II-like"/>
</dbReference>
<dbReference type="CDD" id="cd22343">
    <property type="entry name" value="PDDEXK_lambda_exonuclease-like"/>
    <property type="match status" value="1"/>
</dbReference>
<proteinExistence type="predicted"/>
<evidence type="ECO:0000259" key="4">
    <source>
        <dbReference type="PROSITE" id="PS50235"/>
    </source>
</evidence>
<dbReference type="InterPro" id="IPR036875">
    <property type="entry name" value="Znf_CCHC_sf"/>
</dbReference>
<dbReference type="InterPro" id="IPR011604">
    <property type="entry name" value="PDDEXK-like_dom_sf"/>
</dbReference>
<dbReference type="Pfam" id="PF09588">
    <property type="entry name" value="YqaJ"/>
    <property type="match status" value="1"/>
</dbReference>
<dbReference type="Proteomes" id="UP001249851">
    <property type="component" value="Unassembled WGS sequence"/>
</dbReference>
<dbReference type="InterPro" id="IPR028889">
    <property type="entry name" value="USP"/>
</dbReference>
<dbReference type="SUPFAM" id="SSF57756">
    <property type="entry name" value="Retrovirus zinc finger-like domains"/>
    <property type="match status" value="1"/>
</dbReference>
<feature type="domain" description="CCHC-type" evidence="3">
    <location>
        <begin position="1432"/>
        <end position="1445"/>
    </location>
</feature>
<keyword evidence="1" id="KW-0862">Zinc</keyword>
<dbReference type="InterPro" id="IPR001878">
    <property type="entry name" value="Znf_CCHC"/>
</dbReference>
<dbReference type="GO" id="GO:0008270">
    <property type="term" value="F:zinc ion binding"/>
    <property type="evidence" value="ECO:0007669"/>
    <property type="project" value="UniProtKB-KW"/>
</dbReference>
<dbReference type="SUPFAM" id="SSF52980">
    <property type="entry name" value="Restriction endonuclease-like"/>
    <property type="match status" value="1"/>
</dbReference>
<dbReference type="InterPro" id="IPR048366">
    <property type="entry name" value="TNP-like_GBD"/>
</dbReference>
<dbReference type="PROSITE" id="PS50235">
    <property type="entry name" value="USP_3"/>
    <property type="match status" value="1"/>
</dbReference>
<dbReference type="InterPro" id="IPR019080">
    <property type="entry name" value="YqaJ_viral_recombinase"/>
</dbReference>
<protein>
    <submittedName>
        <fullName evidence="5">Uncharacterized protein</fullName>
    </submittedName>
</protein>
<dbReference type="Gene3D" id="4.10.60.10">
    <property type="entry name" value="Zinc finger, CCHC-type"/>
    <property type="match status" value="1"/>
</dbReference>
<feature type="region of interest" description="Disordered" evidence="2">
    <location>
        <begin position="813"/>
        <end position="839"/>
    </location>
</feature>
<keyword evidence="6" id="KW-1185">Reference proteome</keyword>
<dbReference type="GO" id="GO:0006281">
    <property type="term" value="P:DNA repair"/>
    <property type="evidence" value="ECO:0007669"/>
    <property type="project" value="UniProtKB-ARBA"/>
</dbReference>
<dbReference type="EMBL" id="JARQWQ010000022">
    <property type="protein sequence ID" value="KAK2564510.1"/>
    <property type="molecule type" value="Genomic_DNA"/>
</dbReference>
<feature type="compositionally biased region" description="Low complexity" evidence="2">
    <location>
        <begin position="814"/>
        <end position="831"/>
    </location>
</feature>
<dbReference type="Pfam" id="PF21788">
    <property type="entry name" value="TNP-like_GBD"/>
    <property type="match status" value="1"/>
</dbReference>
<keyword evidence="1" id="KW-0479">Metal-binding</keyword>
<reference evidence="5" key="2">
    <citation type="journal article" date="2023" name="Science">
        <title>Genomic signatures of disease resistance in endangered staghorn corals.</title>
        <authorList>
            <person name="Vollmer S.V."/>
            <person name="Selwyn J.D."/>
            <person name="Despard B.A."/>
            <person name="Roesel C.L."/>
        </authorList>
    </citation>
    <scope>NUCLEOTIDE SEQUENCE</scope>
    <source>
        <strain evidence="5">K2</strain>
    </source>
</reference>
<dbReference type="InterPro" id="IPR051703">
    <property type="entry name" value="NF-kappa-B_Signaling_Reg"/>
</dbReference>
<dbReference type="PROSITE" id="PS50158">
    <property type="entry name" value="ZF_CCHC"/>
    <property type="match status" value="2"/>
</dbReference>
<sequence length="2177" mass="250133">MERQKARTKSVKPKEDPFMRLVQLKSDFIRKTESIKRKLICAGKKIKKMHQPNVNDVKLLDNDPVEVVRSPICEMVKNENQEDRNSHVQGHSCSTVKIKDVTDVDIEEDKRRLRDRCLPWDYPTVLVANDNACKIEKPQLSIVGGKGEGISPRCAIWGCKNTCGSAAKNVRSLKGLYEIDPLFVDFKIENLQVCNVHYNKDHRRHHQLPSDCTSLVEQTCLACCQNVKTTKLQPCIQHTLCGLNIGMLTNSAISCCFFSEYCTERTKLIDNDDLYHTSKHFSEVSSYICMNCKEPYLELAKVKRSYEEKQEKVNKLMGKNDKHVDTEQANTKTNSMTYDKCLDQVSHQQIYVSKESEHQTGISSKRLMKAHQFRVEDVLEWVIEATKEEENLFVGFVRKSSLTMSKNEFINGMVTNNKKLLINFLKDSIVAKHIVLGETMKTHFLLQPQRKMSIESLTKEILSLHNSLQLVPICCGIFEEQWVSVCEQYNHKNKYKDGKAMFYIDEAHTLHHPKNRLTTINKTVRSTNTNGSKCHFVLPATLTRNTQVRCEPCKQLLRQCVRNLPHRSSIHPSLHSTTKLASMDHQQLTFRCQKMAVYIRQLRKTNSRLQMRLNQEKRKENLIPVPENVNLTALKLSSLVDIALSKQCLDENSVLYALLCDTVTSLIKSEMEKNSKAGKRSHPKGMRFHPVVLKWCVELANRCGKGGYELIRDVLPIPCISTVNAYRQSHKSYETISHENLDVFSQELTRRNSKGIGGIHWDEIHVRKGIKVCARTNELIGFEDLHIPTSISESIAFDDYLPDEQIHAAVQPFENDSGSESSSEDSSASSNDEQKTSLGSPKPMAKIILQFFWSSLEGDFTWPVASFPLHKINAKTLSHCVWNTVNALSKIKFGNKNGNQVQVLYGVCDGATHSSAFFHQQGQINWMADNPYNNNKPIFWLSDPPHMIKKLRNFIISQNRHLCHQGFQISLSHLMEVAERGLTKLSYKHLFLTSRNKMSVKRAVETCSSDVAEDMMFHSKFGFQETLMTRMYLRKVAKYFRIMNSTCLHRDVIHHLLQVLLFFKRWNNNIEETMKNRTSTLKEHWKQFISKHTYKDLVRSIRGFIGLVSYIQLNHSNVVIVPRTTNQDDVENYFSLQRRRIAGGEVTVQQYLEGNASLATDLLIKAEKNDMESSSFIGSYSAAVMPNYVSVPLKRIKSNVRSQAETTKEPCSDFHQNDNDPNLQDEEVIKFHTQKDEHQLYRQVQQVFDYINVKSSNVVIGYGQRLVSILREERNQKHVMQFLKFFNYSLRHNHFIQGHWHKYTLLNARTSLLNDQELKMAWNRLLSQVNMCQEGMKANEQLTTEVFKTMCEKFSKRRCVTFLAIDQLNPRSEEQQTAIRQLLRTFEKGSDKPFLTPKPTDKCFKCGEEGHWAKACKKEIPHDSAWLQRQCCYTCGQYGHLKTDCELAIRNGRLNKNVTPKVKDINIDHDPLTIQLLRLPEVNLKDHPNLVHSQPCDGSGIHHSERFLHQGSDAWKEARKRKVNGSKAACALGWRGRQEMIKCAEEVKSGHGTKDEYMNDAMRWGSMCEDHAVATYINGMQCRKFEKTGLWVTTDDKGLSWLAVSPDGIIDDDTVVEIKCPFMGGNPFPYRNVPQCQLEMYATNTKTCHFVCWTPGRTYIYLVKRNDKFIQELLAHLKSFWSQALAGEIPTWNMNLELLKTKAQDISDQSKLFKTLSSCRKENAMEHSHFNLFWNRNECTPKRKCNGCGKLQVMCKLHPCDKKLPRATINSMDAFQSYTYGSGQILNSCYIDTFLEAIYHPFTRQITPATTNFNKTTSAMDALLESIVTRQQGKFHSSKMALWSYLRNNTTNGQATFPLGQMAAISNVFSVLCKEMSGQEKNSLFMTESVDIKCTKCNHKRVSVNTFSTYFIHSSNIHMTDIRNSTYDPIRVIEKLLMQQDVLCSQRSVCLQSKEDISVCGGKLVQSSSLINDPFLIAIELDKDEGRPVQPGLSRKLNLNLVRQKYDLAAIIYHHNFHFWCEVFVHDKRYKEGWYLYNDMWNNGKAEFVGKQPQVKTPSHMYVLLFEKSQVNITSASKDHAESIRILMSLAFQNSITPDTGQVKQNYLNILNSSAISFKEATTCKELKAILLENEQSIVSELKTSTKTESMEQTPASIKREIEHSDDIVSLKKFKHL</sequence>
<gene>
    <name evidence="5" type="ORF">P5673_011954</name>
</gene>
<evidence type="ECO:0000256" key="2">
    <source>
        <dbReference type="SAM" id="MobiDB-lite"/>
    </source>
</evidence>